<dbReference type="PANTHER" id="PTHR33941">
    <property type="entry name" value="PROPANEDIOL UTILIZATION PROTEIN PDUA"/>
    <property type="match status" value="1"/>
</dbReference>
<dbReference type="PANTHER" id="PTHR33941:SF11">
    <property type="entry name" value="BACTERIAL MICROCOMPARTMENT SHELL PROTEIN PDUJ"/>
    <property type="match status" value="1"/>
</dbReference>
<evidence type="ECO:0000259" key="4">
    <source>
        <dbReference type="PROSITE" id="PS51930"/>
    </source>
</evidence>
<proteinExistence type="inferred from homology"/>
<organism evidence="5 6">
    <name type="scientific">Eiseniibacteriota bacterium</name>
    <dbReference type="NCBI Taxonomy" id="2212470"/>
    <lineage>
        <taxon>Bacteria</taxon>
        <taxon>Candidatus Eiseniibacteriota</taxon>
    </lineage>
</organism>
<dbReference type="GO" id="GO:0031469">
    <property type="term" value="C:bacterial microcompartment"/>
    <property type="evidence" value="ECO:0007669"/>
    <property type="project" value="UniProtKB-SubCell"/>
</dbReference>
<dbReference type="Gene3D" id="3.30.70.1710">
    <property type="match status" value="1"/>
</dbReference>
<accession>A0A9D6L9S1</accession>
<dbReference type="InterPro" id="IPR050575">
    <property type="entry name" value="BMC_shell"/>
</dbReference>
<name>A0A9D6L9S1_UNCEI</name>
<dbReference type="Proteomes" id="UP000807850">
    <property type="component" value="Unassembled WGS sequence"/>
</dbReference>
<dbReference type="AlphaFoldDB" id="A0A9D6L9S1"/>
<comment type="subcellular location">
    <subcellularLocation>
        <location evidence="1">Bacterial microcompartment</location>
    </subcellularLocation>
</comment>
<comment type="caution">
    <text evidence="5">The sequence shown here is derived from an EMBL/GenBank/DDBJ whole genome shotgun (WGS) entry which is preliminary data.</text>
</comment>
<dbReference type="SMART" id="SM00877">
    <property type="entry name" value="BMC"/>
    <property type="match status" value="1"/>
</dbReference>
<gene>
    <name evidence="5" type="ORF">HY076_09070</name>
</gene>
<dbReference type="SUPFAM" id="SSF143414">
    <property type="entry name" value="CcmK-like"/>
    <property type="match status" value="1"/>
</dbReference>
<evidence type="ECO:0000313" key="5">
    <source>
        <dbReference type="EMBL" id="MBI3540409.1"/>
    </source>
</evidence>
<dbReference type="PROSITE" id="PS51930">
    <property type="entry name" value="BMC_2"/>
    <property type="match status" value="1"/>
</dbReference>
<comment type="similarity">
    <text evidence="3">Belongs to the bacterial microcompartments protein family.</text>
</comment>
<dbReference type="CDD" id="cd07045">
    <property type="entry name" value="BMC_CcmK_like"/>
    <property type="match status" value="1"/>
</dbReference>
<dbReference type="InterPro" id="IPR044872">
    <property type="entry name" value="CcmK/CsoS1_BMC"/>
</dbReference>
<evidence type="ECO:0000256" key="2">
    <source>
        <dbReference type="ARBA" id="ARBA00024446"/>
    </source>
</evidence>
<evidence type="ECO:0000256" key="3">
    <source>
        <dbReference type="PROSITE-ProRule" id="PRU01278"/>
    </source>
</evidence>
<dbReference type="Pfam" id="PF00936">
    <property type="entry name" value="BMC"/>
    <property type="match status" value="1"/>
</dbReference>
<dbReference type="InterPro" id="IPR037233">
    <property type="entry name" value="CcmK-like_sf"/>
</dbReference>
<dbReference type="InterPro" id="IPR000249">
    <property type="entry name" value="BMC_dom"/>
</dbReference>
<evidence type="ECO:0000313" key="6">
    <source>
        <dbReference type="Proteomes" id="UP000807850"/>
    </source>
</evidence>
<protein>
    <submittedName>
        <fullName evidence="5">BMC domain-containing protein</fullName>
    </submittedName>
</protein>
<dbReference type="EMBL" id="JACQAY010000300">
    <property type="protein sequence ID" value="MBI3540409.1"/>
    <property type="molecule type" value="Genomic_DNA"/>
</dbReference>
<reference evidence="5" key="1">
    <citation type="submission" date="2020-07" db="EMBL/GenBank/DDBJ databases">
        <title>Huge and variable diversity of episymbiotic CPR bacteria and DPANN archaea in groundwater ecosystems.</title>
        <authorList>
            <person name="He C.Y."/>
            <person name="Keren R."/>
            <person name="Whittaker M."/>
            <person name="Farag I.F."/>
            <person name="Doudna J."/>
            <person name="Cate J.H.D."/>
            <person name="Banfield J.F."/>
        </authorList>
    </citation>
    <scope>NUCLEOTIDE SEQUENCE</scope>
    <source>
        <strain evidence="5">NC_groundwater_928_Pr1_S-0.2um_72_17</strain>
    </source>
</reference>
<evidence type="ECO:0000256" key="1">
    <source>
        <dbReference type="ARBA" id="ARBA00024322"/>
    </source>
</evidence>
<keyword evidence="2" id="KW-1283">Bacterial microcompartment</keyword>
<sequence>MVREALGLVETRGFTGAVEAADAMCKTARVRLVRYETIQGARVTVAIRGAVADVEAAVASGVAAAARVGEVLASHVIPAPDVQIEEPLAGPSGRRPRSAGA</sequence>
<feature type="domain" description="BMC" evidence="4">
    <location>
        <begin position="5"/>
        <end position="89"/>
    </location>
</feature>